<protein>
    <submittedName>
        <fullName evidence="3">Uncharacterized protein</fullName>
    </submittedName>
</protein>
<evidence type="ECO:0000256" key="1">
    <source>
        <dbReference type="SAM" id="MobiDB-lite"/>
    </source>
</evidence>
<accession>A0A9P0KDC5</accession>
<feature type="signal peptide" evidence="2">
    <location>
        <begin position="1"/>
        <end position="15"/>
    </location>
</feature>
<keyword evidence="2" id="KW-0732">Signal</keyword>
<dbReference type="Proteomes" id="UP001152888">
    <property type="component" value="Unassembled WGS sequence"/>
</dbReference>
<dbReference type="AlphaFoldDB" id="A0A9P0KDC5"/>
<feature type="chain" id="PRO_5040289387" evidence="2">
    <location>
        <begin position="16"/>
        <end position="792"/>
    </location>
</feature>
<dbReference type="OrthoDB" id="371494at2759"/>
<feature type="region of interest" description="Disordered" evidence="1">
    <location>
        <begin position="698"/>
        <end position="717"/>
    </location>
</feature>
<reference evidence="3" key="1">
    <citation type="submission" date="2022-03" db="EMBL/GenBank/DDBJ databases">
        <authorList>
            <person name="Sayadi A."/>
        </authorList>
    </citation>
    <scope>NUCLEOTIDE SEQUENCE</scope>
</reference>
<evidence type="ECO:0000313" key="3">
    <source>
        <dbReference type="EMBL" id="CAH1971939.1"/>
    </source>
</evidence>
<feature type="compositionally biased region" description="Polar residues" evidence="1">
    <location>
        <begin position="159"/>
        <end position="170"/>
    </location>
</feature>
<comment type="caution">
    <text evidence="3">The sequence shown here is derived from an EMBL/GenBank/DDBJ whole genome shotgun (WGS) entry which is preliminary data.</text>
</comment>
<dbReference type="EMBL" id="CAKOFQ010006792">
    <property type="protein sequence ID" value="CAH1971939.1"/>
    <property type="molecule type" value="Genomic_DNA"/>
</dbReference>
<sequence length="792" mass="89018">QIILILFLTLVITHAVKPPGVVRQAKAPDPNPPRYAYGYDIADKEVETGKQERRDGEYAQGRYYVQDKDTNQDIQYFVDDWGYHPAVEYSSQGPFSKSKTKFALDHEAVQQLRNKEKNLPQLQGLPNTGNLQDPGTSNTKSHGQEDPQEKLSVAPSPSREPSNPQTVSTQVQLDASSIIQQPQLQQQVLNVDPQILFTSESKLPQGNIIFLQPNGLPDGSNLFQNNLPGPLLSLLGGEQLFFTDGLYDSPGEKLIDPQELDGLDLSSFGLKLKENTNKHAKLIESTKDLVSGQDVLNLNAAFPTNYQDTATEPVKAHVTSSESYSTTIPPVTATESNLEQKPIVVAEVDDNSISSTVDVTEPQTFSTTASYIETASTTFETSSPSTVIVTPRPVSTQFLAPITAGVRLHNHNEEKKDKDVAEKKSSEETTVKEDTEVEVQKSIPYYLGKLEYPMSIDSNYDYTGNDTKMMATNAAADLELSKTLLYFPAVPPDQEVNNHLTNQQLPQPVMKKKFTEVDYQHYEVQQTQQNKVVAQPTPIQLPYQAPYHVKPVALPVKVDKTAQKYAHIVKPAPIHQSHHFHKVIEKPVHVPIVTSYRQYPIDVRVPYQYPQYYPMQQVKQHYPSEVKVPTPYFQSHIPMDRAVPRPISQYVPYYIQVPTNAPAIVPQNYIQQTVKQSPEPQAQHSQQQSFLLYAPPARHTSQKSNNGYLPPQRGCEQESSSNMRYLYFARPEELAGLLPPKPQVDTRFAKNHRTARSNFDESSIRMEYGFMPPLIPSIEIDEYGRPIDKGDK</sequence>
<feature type="region of interest" description="Disordered" evidence="1">
    <location>
        <begin position="117"/>
        <end position="170"/>
    </location>
</feature>
<dbReference type="InterPro" id="IPR000618">
    <property type="entry name" value="Insect_cuticle"/>
</dbReference>
<proteinExistence type="predicted"/>
<organism evidence="3 4">
    <name type="scientific">Acanthoscelides obtectus</name>
    <name type="common">Bean weevil</name>
    <name type="synonym">Bruchus obtectus</name>
    <dbReference type="NCBI Taxonomy" id="200917"/>
    <lineage>
        <taxon>Eukaryota</taxon>
        <taxon>Metazoa</taxon>
        <taxon>Ecdysozoa</taxon>
        <taxon>Arthropoda</taxon>
        <taxon>Hexapoda</taxon>
        <taxon>Insecta</taxon>
        <taxon>Pterygota</taxon>
        <taxon>Neoptera</taxon>
        <taxon>Endopterygota</taxon>
        <taxon>Coleoptera</taxon>
        <taxon>Polyphaga</taxon>
        <taxon>Cucujiformia</taxon>
        <taxon>Chrysomeloidea</taxon>
        <taxon>Chrysomelidae</taxon>
        <taxon>Bruchinae</taxon>
        <taxon>Bruchini</taxon>
        <taxon>Acanthoscelides</taxon>
    </lineage>
</organism>
<feature type="compositionally biased region" description="Basic and acidic residues" evidence="1">
    <location>
        <begin position="411"/>
        <end position="434"/>
    </location>
</feature>
<evidence type="ECO:0000313" key="4">
    <source>
        <dbReference type="Proteomes" id="UP001152888"/>
    </source>
</evidence>
<evidence type="ECO:0000256" key="2">
    <source>
        <dbReference type="SAM" id="SignalP"/>
    </source>
</evidence>
<name>A0A9P0KDC5_ACAOB</name>
<dbReference type="Pfam" id="PF00379">
    <property type="entry name" value="Chitin_bind_4"/>
    <property type="match status" value="1"/>
</dbReference>
<feature type="region of interest" description="Disordered" evidence="1">
    <location>
        <begin position="411"/>
        <end position="435"/>
    </location>
</feature>
<keyword evidence="4" id="KW-1185">Reference proteome</keyword>
<feature type="non-terminal residue" evidence="3">
    <location>
        <position position="1"/>
    </location>
</feature>
<feature type="compositionally biased region" description="Polar residues" evidence="1">
    <location>
        <begin position="120"/>
        <end position="141"/>
    </location>
</feature>
<gene>
    <name evidence="3" type="ORF">ACAOBT_LOCUS9715</name>
</gene>